<dbReference type="InterPro" id="IPR000871">
    <property type="entry name" value="Beta-lactam_class-A"/>
</dbReference>
<dbReference type="InterPro" id="IPR045155">
    <property type="entry name" value="Beta-lactam_cat"/>
</dbReference>
<comment type="caution">
    <text evidence="3">The sequence shown here is derived from an EMBL/GenBank/DDBJ whole genome shotgun (WGS) entry which is preliminary data.</text>
</comment>
<dbReference type="RefSeq" id="WP_258781730.1">
    <property type="nucleotide sequence ID" value="NZ_JANUGP010000025.1"/>
</dbReference>
<dbReference type="Proteomes" id="UP001205612">
    <property type="component" value="Unassembled WGS sequence"/>
</dbReference>
<reference evidence="3 4" key="1">
    <citation type="submission" date="2022-08" db="EMBL/GenBank/DDBJ databases">
        <authorList>
            <person name="Somphong A."/>
            <person name="Phongsopitanun W."/>
        </authorList>
    </citation>
    <scope>NUCLEOTIDE SEQUENCE [LARGE SCALE GENOMIC DNA]</scope>
    <source>
        <strain evidence="3 4">LP11</strain>
    </source>
</reference>
<dbReference type="PANTHER" id="PTHR35333:SF3">
    <property type="entry name" value="BETA-LACTAMASE-TYPE TRANSPEPTIDASE FOLD CONTAINING PROTEIN"/>
    <property type="match status" value="1"/>
</dbReference>
<keyword evidence="4" id="KW-1185">Reference proteome</keyword>
<name>A0ABT2B8P5_9ACTN</name>
<dbReference type="GO" id="GO:0016787">
    <property type="term" value="F:hydrolase activity"/>
    <property type="evidence" value="ECO:0007669"/>
    <property type="project" value="UniProtKB-KW"/>
</dbReference>
<dbReference type="InterPro" id="IPR012338">
    <property type="entry name" value="Beta-lactam/transpept-like"/>
</dbReference>
<proteinExistence type="predicted"/>
<evidence type="ECO:0000313" key="3">
    <source>
        <dbReference type="EMBL" id="MCS0604889.1"/>
    </source>
</evidence>
<keyword evidence="3" id="KW-0378">Hydrolase</keyword>
<organism evidence="3 4">
    <name type="scientific">Streptomyces pyxinicus</name>
    <dbReference type="NCBI Taxonomy" id="2970331"/>
    <lineage>
        <taxon>Bacteria</taxon>
        <taxon>Bacillati</taxon>
        <taxon>Actinomycetota</taxon>
        <taxon>Actinomycetes</taxon>
        <taxon>Kitasatosporales</taxon>
        <taxon>Streptomycetaceae</taxon>
        <taxon>Streptomyces</taxon>
    </lineage>
</organism>
<feature type="signal peptide" evidence="1">
    <location>
        <begin position="1"/>
        <end position="42"/>
    </location>
</feature>
<feature type="chain" id="PRO_5047293647" evidence="1">
    <location>
        <begin position="43"/>
        <end position="274"/>
    </location>
</feature>
<accession>A0ABT2B8P5</accession>
<sequence length="274" mass="28151">MASHPSPTIRTARTARIAAGTLAASVAALLPLGPLTPTPASAATPPAHGRVTAAVLDLDGAGRAPEIHGTDTAYDTASIVKVDILAALLLKAQDAGRRLTAEERGHAEPMIRRSDNAAANALWREIGRAPGLAEANKRLGLTSTTGGPGTKWGLTRTTAGDQIRLLRAVFDDGGTAKAGATGLNQASRAYLRSLMSQVTPEQAWGVSAPAASGSASALKNGWLQRSTSGLWDVNSIGEVTVRGHRYLVAVLSDGSASMRDGVSLVERTARAALA</sequence>
<evidence type="ECO:0000256" key="1">
    <source>
        <dbReference type="SAM" id="SignalP"/>
    </source>
</evidence>
<dbReference type="SUPFAM" id="SSF56601">
    <property type="entry name" value="beta-lactamase/transpeptidase-like"/>
    <property type="match status" value="1"/>
</dbReference>
<protein>
    <submittedName>
        <fullName evidence="3">Class A beta-lactamase-related serine hydrolase</fullName>
    </submittedName>
</protein>
<evidence type="ECO:0000259" key="2">
    <source>
        <dbReference type="Pfam" id="PF13354"/>
    </source>
</evidence>
<dbReference type="EMBL" id="JANUGP010000025">
    <property type="protein sequence ID" value="MCS0604889.1"/>
    <property type="molecule type" value="Genomic_DNA"/>
</dbReference>
<dbReference type="Gene3D" id="3.40.710.10">
    <property type="entry name" value="DD-peptidase/beta-lactamase superfamily"/>
    <property type="match status" value="1"/>
</dbReference>
<gene>
    <name evidence="3" type="ORF">NX794_27275</name>
</gene>
<keyword evidence="1" id="KW-0732">Signal</keyword>
<feature type="domain" description="Beta-lactamase class A catalytic" evidence="2">
    <location>
        <begin position="107"/>
        <end position="251"/>
    </location>
</feature>
<dbReference type="PANTHER" id="PTHR35333">
    <property type="entry name" value="BETA-LACTAMASE"/>
    <property type="match status" value="1"/>
</dbReference>
<evidence type="ECO:0000313" key="4">
    <source>
        <dbReference type="Proteomes" id="UP001205612"/>
    </source>
</evidence>
<dbReference type="Pfam" id="PF13354">
    <property type="entry name" value="Beta-lactamase2"/>
    <property type="match status" value="1"/>
</dbReference>